<dbReference type="GO" id="GO:0003677">
    <property type="term" value="F:DNA binding"/>
    <property type="evidence" value="ECO:0007669"/>
    <property type="project" value="UniProtKB-KW"/>
</dbReference>
<dbReference type="CDD" id="cd17535">
    <property type="entry name" value="REC_NarL-like"/>
    <property type="match status" value="1"/>
</dbReference>
<dbReference type="SUPFAM" id="SSF52172">
    <property type="entry name" value="CheY-like"/>
    <property type="match status" value="1"/>
</dbReference>
<sequence>VRIILADDSQYIRTAYRRVLETQSHFEVVGVAEDGEEAVQKAKELQPDVAVLDVRMPKLNGIDAAHQILEDKPDVGIVVISAYDDMEFVRQLFQGSPAGKAYLLKTSLDDIGELIRVVEAVANGATVLDSTLVQQLVRIHLNRDDSFLLQFTETEREIWEFVAGGYENSETAAILGVTESQVSEVAGRVIDALGISNPNDVDVRSQAVARFVNANTEVPYTVDDQQG</sequence>
<dbReference type="InterPro" id="IPR000792">
    <property type="entry name" value="Tscrpt_reg_LuxR_C"/>
</dbReference>
<dbReference type="InterPro" id="IPR011006">
    <property type="entry name" value="CheY-like_superfamily"/>
</dbReference>
<keyword evidence="1" id="KW-0597">Phosphoprotein</keyword>
<keyword evidence="2" id="KW-0238">DNA-binding</keyword>
<dbReference type="Gene3D" id="3.40.50.2300">
    <property type="match status" value="1"/>
</dbReference>
<protein>
    <recommendedName>
        <fullName evidence="3">Response regulatory domain-containing protein</fullName>
    </recommendedName>
</protein>
<dbReference type="PANTHER" id="PTHR43214">
    <property type="entry name" value="TWO-COMPONENT RESPONSE REGULATOR"/>
    <property type="match status" value="1"/>
</dbReference>
<evidence type="ECO:0000256" key="1">
    <source>
        <dbReference type="ARBA" id="ARBA00022553"/>
    </source>
</evidence>
<evidence type="ECO:0000259" key="3">
    <source>
        <dbReference type="PROSITE" id="PS50110"/>
    </source>
</evidence>
<proteinExistence type="predicted"/>
<feature type="non-terminal residue" evidence="4">
    <location>
        <position position="1"/>
    </location>
</feature>
<dbReference type="InterPro" id="IPR039420">
    <property type="entry name" value="WalR-like"/>
</dbReference>
<dbReference type="AlphaFoldDB" id="A0A382JLP8"/>
<reference evidence="4" key="1">
    <citation type="submission" date="2018-05" db="EMBL/GenBank/DDBJ databases">
        <authorList>
            <person name="Lanie J.A."/>
            <person name="Ng W.-L."/>
            <person name="Kazmierczak K.M."/>
            <person name="Andrzejewski T.M."/>
            <person name="Davidsen T.M."/>
            <person name="Wayne K.J."/>
            <person name="Tettelin H."/>
            <person name="Glass J.I."/>
            <person name="Rusch D."/>
            <person name="Podicherti R."/>
            <person name="Tsui H.-C.T."/>
            <person name="Winkler M.E."/>
        </authorList>
    </citation>
    <scope>NUCLEOTIDE SEQUENCE</scope>
</reference>
<dbReference type="EMBL" id="UINC01074629">
    <property type="protein sequence ID" value="SVC12017.1"/>
    <property type="molecule type" value="Genomic_DNA"/>
</dbReference>
<feature type="domain" description="Response regulatory" evidence="3">
    <location>
        <begin position="2"/>
        <end position="121"/>
    </location>
</feature>
<dbReference type="PROSITE" id="PS50110">
    <property type="entry name" value="RESPONSE_REGULATORY"/>
    <property type="match status" value="1"/>
</dbReference>
<dbReference type="InterPro" id="IPR016032">
    <property type="entry name" value="Sig_transdc_resp-reg_C-effctor"/>
</dbReference>
<accession>A0A382JLP8</accession>
<dbReference type="InterPro" id="IPR058245">
    <property type="entry name" value="NreC/VraR/RcsB-like_REC"/>
</dbReference>
<organism evidence="4">
    <name type="scientific">marine metagenome</name>
    <dbReference type="NCBI Taxonomy" id="408172"/>
    <lineage>
        <taxon>unclassified sequences</taxon>
        <taxon>metagenomes</taxon>
        <taxon>ecological metagenomes</taxon>
    </lineage>
</organism>
<dbReference type="InterPro" id="IPR001789">
    <property type="entry name" value="Sig_transdc_resp-reg_receiver"/>
</dbReference>
<dbReference type="GO" id="GO:0000160">
    <property type="term" value="P:phosphorelay signal transduction system"/>
    <property type="evidence" value="ECO:0007669"/>
    <property type="project" value="InterPro"/>
</dbReference>
<evidence type="ECO:0000256" key="2">
    <source>
        <dbReference type="ARBA" id="ARBA00023125"/>
    </source>
</evidence>
<name>A0A382JLP8_9ZZZZ</name>
<dbReference type="GO" id="GO:0006355">
    <property type="term" value="P:regulation of DNA-templated transcription"/>
    <property type="evidence" value="ECO:0007669"/>
    <property type="project" value="InterPro"/>
</dbReference>
<evidence type="ECO:0000313" key="4">
    <source>
        <dbReference type="EMBL" id="SVC12017.1"/>
    </source>
</evidence>
<gene>
    <name evidence="4" type="ORF">METZ01_LOCUS264871</name>
</gene>
<dbReference type="PANTHER" id="PTHR43214:SF43">
    <property type="entry name" value="TWO-COMPONENT RESPONSE REGULATOR"/>
    <property type="match status" value="1"/>
</dbReference>
<dbReference type="Pfam" id="PF00072">
    <property type="entry name" value="Response_reg"/>
    <property type="match status" value="1"/>
</dbReference>
<dbReference type="SMART" id="SM00421">
    <property type="entry name" value="HTH_LUXR"/>
    <property type="match status" value="1"/>
</dbReference>
<dbReference type="SUPFAM" id="SSF46894">
    <property type="entry name" value="C-terminal effector domain of the bipartite response regulators"/>
    <property type="match status" value="1"/>
</dbReference>
<dbReference type="SMART" id="SM00448">
    <property type="entry name" value="REC"/>
    <property type="match status" value="1"/>
</dbReference>